<dbReference type="SUPFAM" id="SSF141452">
    <property type="entry name" value="Hcp1-like"/>
    <property type="match status" value="1"/>
</dbReference>
<protein>
    <submittedName>
        <fullName evidence="2">Type VI secretion system secreted protein Hcp</fullName>
    </submittedName>
</protein>
<name>A0A4R1F005_9GAMM</name>
<proteinExistence type="predicted"/>
<dbReference type="PANTHER" id="PTHR36152">
    <property type="entry name" value="CYTOPLASMIC PROTEIN-RELATED"/>
    <property type="match status" value="1"/>
</dbReference>
<dbReference type="Gene3D" id="2.30.110.20">
    <property type="entry name" value="Hcp1-like"/>
    <property type="match status" value="1"/>
</dbReference>
<evidence type="ECO:0000256" key="1">
    <source>
        <dbReference type="SAM" id="MobiDB-lite"/>
    </source>
</evidence>
<dbReference type="EMBL" id="SMFQ01000003">
    <property type="protein sequence ID" value="TCJ87497.1"/>
    <property type="molecule type" value="Genomic_DNA"/>
</dbReference>
<sequence>MAVDMFLKLDGIDGEAQDAEHKKEIDVLAWSWGASQSGTTHMGAGGGGGKANVEDVSFTHYIDSASHNLLQRVFDGKHISEGTLVVRKAGGTPLEYLTIKMTDIMVTNVSTGGSGGEDRLTENVTLNFSKVDYTYKPQKEDGSADADKKAGWDIAENKTTV</sequence>
<evidence type="ECO:0000313" key="2">
    <source>
        <dbReference type="EMBL" id="TCJ87497.1"/>
    </source>
</evidence>
<comment type="caution">
    <text evidence="2">The sequence shown here is derived from an EMBL/GenBank/DDBJ whole genome shotgun (WGS) entry which is preliminary data.</text>
</comment>
<dbReference type="OrthoDB" id="5066999at2"/>
<reference evidence="2 3" key="1">
    <citation type="submission" date="2019-03" db="EMBL/GenBank/DDBJ databases">
        <title>Genomic Encyclopedia of Type Strains, Phase IV (KMG-IV): sequencing the most valuable type-strain genomes for metagenomic binning, comparative biology and taxonomic classification.</title>
        <authorList>
            <person name="Goeker M."/>
        </authorList>
    </citation>
    <scope>NUCLEOTIDE SEQUENCE [LARGE SCALE GENOMIC DNA]</scope>
    <source>
        <strain evidence="2 3">DSM 24830</strain>
    </source>
</reference>
<evidence type="ECO:0000313" key="3">
    <source>
        <dbReference type="Proteomes" id="UP000294887"/>
    </source>
</evidence>
<dbReference type="InterPro" id="IPR008514">
    <property type="entry name" value="T6SS_Hcp"/>
</dbReference>
<keyword evidence="3" id="KW-1185">Reference proteome</keyword>
<organism evidence="2 3">
    <name type="scientific">Cocleimonas flava</name>
    <dbReference type="NCBI Taxonomy" id="634765"/>
    <lineage>
        <taxon>Bacteria</taxon>
        <taxon>Pseudomonadati</taxon>
        <taxon>Pseudomonadota</taxon>
        <taxon>Gammaproteobacteria</taxon>
        <taxon>Thiotrichales</taxon>
        <taxon>Thiotrichaceae</taxon>
        <taxon>Cocleimonas</taxon>
    </lineage>
</organism>
<dbReference type="InterPro" id="IPR036624">
    <property type="entry name" value="Hcp1-lik_sf"/>
</dbReference>
<dbReference type="AlphaFoldDB" id="A0A4R1F005"/>
<feature type="region of interest" description="Disordered" evidence="1">
    <location>
        <begin position="138"/>
        <end position="161"/>
    </location>
</feature>
<dbReference type="RefSeq" id="WP_131905767.1">
    <property type="nucleotide sequence ID" value="NZ_BAAAFU010000004.1"/>
</dbReference>
<dbReference type="Pfam" id="PF05638">
    <property type="entry name" value="T6SS_HCP"/>
    <property type="match status" value="1"/>
</dbReference>
<dbReference type="InterPro" id="IPR053165">
    <property type="entry name" value="HSI-I_assembly_Hcp1"/>
</dbReference>
<dbReference type="PANTHER" id="PTHR36152:SF5">
    <property type="entry name" value="PROTEIN HCP1"/>
    <property type="match status" value="1"/>
</dbReference>
<gene>
    <name evidence="2" type="ORF">EV695_2007</name>
</gene>
<feature type="compositionally biased region" description="Basic and acidic residues" evidence="1">
    <location>
        <begin position="138"/>
        <end position="151"/>
    </location>
</feature>
<accession>A0A4R1F005</accession>
<dbReference type="Proteomes" id="UP000294887">
    <property type="component" value="Unassembled WGS sequence"/>
</dbReference>